<protein>
    <submittedName>
        <fullName evidence="1">Uncharacterized protein</fullName>
    </submittedName>
</protein>
<evidence type="ECO:0000313" key="1">
    <source>
        <dbReference type="EMBL" id="CAD8211638.1"/>
    </source>
</evidence>
<sequence length="84" mass="10340">MTTLSVYGMLKKEIKSKHQNLLQKIFQHDFNVQQLEIIYSRKQQLFFTILLYFYYSNLKNFITVQKNKELQFSKEIFQIIREQI</sequence>
<accession>A0A8S1YEI9</accession>
<dbReference type="Proteomes" id="UP000683925">
    <property type="component" value="Unassembled WGS sequence"/>
</dbReference>
<organism evidence="1 2">
    <name type="scientific">Paramecium octaurelia</name>
    <dbReference type="NCBI Taxonomy" id="43137"/>
    <lineage>
        <taxon>Eukaryota</taxon>
        <taxon>Sar</taxon>
        <taxon>Alveolata</taxon>
        <taxon>Ciliophora</taxon>
        <taxon>Intramacronucleata</taxon>
        <taxon>Oligohymenophorea</taxon>
        <taxon>Peniculida</taxon>
        <taxon>Parameciidae</taxon>
        <taxon>Paramecium</taxon>
    </lineage>
</organism>
<dbReference type="AlphaFoldDB" id="A0A8S1YEI9"/>
<proteinExistence type="predicted"/>
<reference evidence="1" key="1">
    <citation type="submission" date="2021-01" db="EMBL/GenBank/DDBJ databases">
        <authorList>
            <consortium name="Genoscope - CEA"/>
            <person name="William W."/>
        </authorList>
    </citation>
    <scope>NUCLEOTIDE SEQUENCE</scope>
</reference>
<evidence type="ECO:0000313" key="2">
    <source>
        <dbReference type="Proteomes" id="UP000683925"/>
    </source>
</evidence>
<gene>
    <name evidence="1" type="ORF">POCTA_138.1.T1550019</name>
</gene>
<dbReference type="EMBL" id="CAJJDP010000157">
    <property type="protein sequence ID" value="CAD8211638.1"/>
    <property type="molecule type" value="Genomic_DNA"/>
</dbReference>
<keyword evidence="2" id="KW-1185">Reference proteome</keyword>
<comment type="caution">
    <text evidence="1">The sequence shown here is derived from an EMBL/GenBank/DDBJ whole genome shotgun (WGS) entry which is preliminary data.</text>
</comment>
<name>A0A8S1YEI9_PAROT</name>